<gene>
    <name evidence="2" type="ORF">NCTC1542_05514</name>
</gene>
<accession>A0A378V361</accession>
<dbReference type="Proteomes" id="UP000255389">
    <property type="component" value="Unassembled WGS sequence"/>
</dbReference>
<feature type="coiled-coil region" evidence="1">
    <location>
        <begin position="17"/>
        <end position="44"/>
    </location>
</feature>
<protein>
    <submittedName>
        <fullName evidence="2">Uncharacterized protein</fullName>
    </submittedName>
</protein>
<organism evidence="2 3">
    <name type="scientific">Mycolicibacterium fortuitum</name>
    <name type="common">Mycobacterium fortuitum</name>
    <dbReference type="NCBI Taxonomy" id="1766"/>
    <lineage>
        <taxon>Bacteria</taxon>
        <taxon>Bacillati</taxon>
        <taxon>Actinomycetota</taxon>
        <taxon>Actinomycetes</taxon>
        <taxon>Mycobacteriales</taxon>
        <taxon>Mycobacteriaceae</taxon>
        <taxon>Mycolicibacterium</taxon>
    </lineage>
</organism>
<evidence type="ECO:0000313" key="2">
    <source>
        <dbReference type="EMBL" id="SUA04020.1"/>
    </source>
</evidence>
<dbReference type="AlphaFoldDB" id="A0A378V361"/>
<reference evidence="2 3" key="1">
    <citation type="submission" date="2018-06" db="EMBL/GenBank/DDBJ databases">
        <authorList>
            <consortium name="Pathogen Informatics"/>
            <person name="Doyle S."/>
        </authorList>
    </citation>
    <scope>NUCLEOTIDE SEQUENCE [LARGE SCALE GENOMIC DNA]</scope>
    <source>
        <strain evidence="2 3">NCTC1542</strain>
    </source>
</reference>
<keyword evidence="1" id="KW-0175">Coiled coil</keyword>
<proteinExistence type="predicted"/>
<name>A0A378V361_MYCFO</name>
<sequence>METNTFDQLPPDWQEEVRKLRSQAANYRTQRNQLRSELEALRTSAGK</sequence>
<dbReference type="EMBL" id="UGQY01000004">
    <property type="protein sequence ID" value="SUA04020.1"/>
    <property type="molecule type" value="Genomic_DNA"/>
</dbReference>
<evidence type="ECO:0000313" key="3">
    <source>
        <dbReference type="Proteomes" id="UP000255389"/>
    </source>
</evidence>
<evidence type="ECO:0000256" key="1">
    <source>
        <dbReference type="SAM" id="Coils"/>
    </source>
</evidence>